<name>A0ABR3ABD7_9AGAR</name>
<dbReference type="Pfam" id="PF00069">
    <property type="entry name" value="Pkinase"/>
    <property type="match status" value="1"/>
</dbReference>
<evidence type="ECO:0000313" key="2">
    <source>
        <dbReference type="EMBL" id="KAL0070314.1"/>
    </source>
</evidence>
<keyword evidence="2" id="KW-0808">Transferase</keyword>
<reference evidence="2 3" key="1">
    <citation type="submission" date="2024-05" db="EMBL/GenBank/DDBJ databases">
        <title>A draft genome resource for the thread blight pathogen Marasmius tenuissimus strain MS-2.</title>
        <authorList>
            <person name="Yulfo-Soto G.E."/>
            <person name="Baruah I.K."/>
            <person name="Amoako-Attah I."/>
            <person name="Bukari Y."/>
            <person name="Meinhardt L.W."/>
            <person name="Bailey B.A."/>
            <person name="Cohen S.P."/>
        </authorList>
    </citation>
    <scope>NUCLEOTIDE SEQUENCE [LARGE SCALE GENOMIC DNA]</scope>
    <source>
        <strain evidence="2 3">MS-2</strain>
    </source>
</reference>
<feature type="domain" description="Protein kinase" evidence="1">
    <location>
        <begin position="658"/>
        <end position="812"/>
    </location>
</feature>
<proteinExistence type="predicted"/>
<dbReference type="SMART" id="SM00220">
    <property type="entry name" value="S_TKc"/>
    <property type="match status" value="1"/>
</dbReference>
<dbReference type="InterPro" id="IPR008271">
    <property type="entry name" value="Ser/Thr_kinase_AS"/>
</dbReference>
<dbReference type="InterPro" id="IPR001245">
    <property type="entry name" value="Ser-Thr/Tyr_kinase_cat_dom"/>
</dbReference>
<keyword evidence="3" id="KW-1185">Reference proteome</keyword>
<dbReference type="Proteomes" id="UP001437256">
    <property type="component" value="Unassembled WGS sequence"/>
</dbReference>
<comment type="caution">
    <text evidence="2">The sequence shown here is derived from an EMBL/GenBank/DDBJ whole genome shotgun (WGS) entry which is preliminary data.</text>
</comment>
<dbReference type="EC" id="2.7.11.25" evidence="2"/>
<evidence type="ECO:0000313" key="3">
    <source>
        <dbReference type="Proteomes" id="UP001437256"/>
    </source>
</evidence>
<protein>
    <submittedName>
        <fullName evidence="2">Mitogen-activated protein kinase kinase kinase</fullName>
        <ecNumber evidence="2">2.7.11.25</ecNumber>
    </submittedName>
</protein>
<dbReference type="InterPro" id="IPR000719">
    <property type="entry name" value="Prot_kinase_dom"/>
</dbReference>
<keyword evidence="2" id="KW-0418">Kinase</keyword>
<dbReference type="PRINTS" id="PR00109">
    <property type="entry name" value="TYRKINASE"/>
</dbReference>
<dbReference type="SUPFAM" id="SSF56112">
    <property type="entry name" value="Protein kinase-like (PK-like)"/>
    <property type="match status" value="2"/>
</dbReference>
<dbReference type="PROSITE" id="PS00108">
    <property type="entry name" value="PROTEIN_KINASE_ST"/>
    <property type="match status" value="1"/>
</dbReference>
<dbReference type="GO" id="GO:0004709">
    <property type="term" value="F:MAP kinase kinase kinase activity"/>
    <property type="evidence" value="ECO:0007669"/>
    <property type="project" value="UniProtKB-EC"/>
</dbReference>
<feature type="domain" description="Protein kinase" evidence="1">
    <location>
        <begin position="329"/>
        <end position="585"/>
    </location>
</feature>
<evidence type="ECO:0000259" key="1">
    <source>
        <dbReference type="PROSITE" id="PS50011"/>
    </source>
</evidence>
<accession>A0ABR3ABD7</accession>
<dbReference type="PANTHER" id="PTHR44329">
    <property type="entry name" value="SERINE/THREONINE-PROTEIN KINASE TNNI3K-RELATED"/>
    <property type="match status" value="1"/>
</dbReference>
<sequence>METLFKTVGSRSDGETEGKPEITRLLHPVRGRNWHAQGSLEKELATTISKAWCANEKWTSDTTLPTSQPPTRSSGSWYDASTLARCDRLPVQAPSPLRHDTLYDPIAHAKKERRRRRAEILDMPLPDIPQELRELPESATQKECPQSSVKPVQYRPQEIYSHLFEVADREIRRSSVGSSDVLDDTLSELSISRFDALTEAETPLGAVHSIIHSHRYREKLSKMLSLNSTAGQAPNDARVYEATAKDEQKVADLFELVLGDRAERDIALSLRGADAESFMDALQHILYDNRQCTISRDSSLRSGMKSLLIQLSIRSTNLPETMFISGVEPVESQRCAPGSFSNVYNSVYQGKQVALKMLRTSQAQIEKGGFYKRFCKEALIWHKLDHEFIIPFLGIDAENFPRQPCMVSPWMANGDLVNFLKRNPKCNLDRLLYQIIQGVDYLHSQGVVHGDLKGKNVLIDENYNPRLADFGLTIFTEATMQTTSGFGGTLRWMAPELLSGQRRSPSSDIYAFACVCIEVYTGSVPFSDTRAEPQVIIQISQGARPARPEKMTSDSLWRIVRHCWRTDKDARPKSRKVVSAFEQVVMKSRRNTGTPDGVEAYGRQADVPRGSTASFGTLEEPSLRHSNHTTRWLAQNVEDEYEHYLKRVKQHAAPHKVYSFFEDLQQDSSAGLFRVKGTETVVTVRRVDIRQPGSMKRLSHLIDEFQVTRFPHHPNIVNYVDLLQYENQIWIVMDSMKASMPLSKILERITQPGELKHSYLANVLRHVTQAVSYLHGYGIVHGNITSEHVLIGTGPGKNHAVRLSEITIWRSH</sequence>
<dbReference type="PROSITE" id="PS50011">
    <property type="entry name" value="PROTEIN_KINASE_DOM"/>
    <property type="match status" value="2"/>
</dbReference>
<dbReference type="InterPro" id="IPR011009">
    <property type="entry name" value="Kinase-like_dom_sf"/>
</dbReference>
<dbReference type="InterPro" id="IPR051681">
    <property type="entry name" value="Ser/Thr_Kinases-Pseudokinases"/>
</dbReference>
<gene>
    <name evidence="2" type="primary">BCK1_2</name>
    <name evidence="2" type="ORF">AAF712_002501</name>
</gene>
<dbReference type="Pfam" id="PF07714">
    <property type="entry name" value="PK_Tyr_Ser-Thr"/>
    <property type="match status" value="1"/>
</dbReference>
<dbReference type="Gene3D" id="3.30.200.20">
    <property type="entry name" value="Phosphorylase Kinase, domain 1"/>
    <property type="match status" value="1"/>
</dbReference>
<organism evidence="2 3">
    <name type="scientific">Marasmius tenuissimus</name>
    <dbReference type="NCBI Taxonomy" id="585030"/>
    <lineage>
        <taxon>Eukaryota</taxon>
        <taxon>Fungi</taxon>
        <taxon>Dikarya</taxon>
        <taxon>Basidiomycota</taxon>
        <taxon>Agaricomycotina</taxon>
        <taxon>Agaricomycetes</taxon>
        <taxon>Agaricomycetidae</taxon>
        <taxon>Agaricales</taxon>
        <taxon>Marasmiineae</taxon>
        <taxon>Marasmiaceae</taxon>
        <taxon>Marasmius</taxon>
    </lineage>
</organism>
<dbReference type="Gene3D" id="1.10.510.10">
    <property type="entry name" value="Transferase(Phosphotransferase) domain 1"/>
    <property type="match status" value="2"/>
</dbReference>
<dbReference type="EMBL" id="JBBXMP010000007">
    <property type="protein sequence ID" value="KAL0070314.1"/>
    <property type="molecule type" value="Genomic_DNA"/>
</dbReference>